<feature type="region of interest" description="Disordered" evidence="1">
    <location>
        <begin position="905"/>
        <end position="937"/>
    </location>
</feature>
<reference evidence="2 3" key="1">
    <citation type="submission" date="2008-03" db="EMBL/GenBank/DDBJ databases">
        <title>Sequencing of the draft genome and assembly of Burkholderia graminis C4D1M.</title>
        <authorList>
            <consortium name="US DOE Joint Genome Institute (JGI-PGF)"/>
            <person name="Copeland A."/>
            <person name="Lucas S."/>
            <person name="Lapidus A."/>
            <person name="Glavina del Rio T."/>
            <person name="Dalin E."/>
            <person name="Tice H."/>
            <person name="Bruce D."/>
            <person name="Goodwin L."/>
            <person name="Pitluck S."/>
            <person name="Larimer F."/>
            <person name="Land M.L."/>
            <person name="Hauser L."/>
            <person name="Tiedje J."/>
            <person name="Richardson P."/>
        </authorList>
    </citation>
    <scope>NUCLEOTIDE SEQUENCE [LARGE SCALE GENOMIC DNA]</scope>
    <source>
        <strain evidence="3">ATCC 700544 / DSM 17151 / LMG 18924 / NCIMB 13744 / C4D1M</strain>
    </source>
</reference>
<keyword evidence="3" id="KW-1185">Reference proteome</keyword>
<dbReference type="RefSeq" id="WP_006047106.1">
    <property type="nucleotide sequence ID" value="NZ_ABLD01000001.1"/>
</dbReference>
<name>B1FT76_PARG4</name>
<accession>B1FT76</accession>
<gene>
    <name evidence="2" type="ORF">BgramDRAFT_0549</name>
</gene>
<dbReference type="Proteomes" id="UP000005045">
    <property type="component" value="Unassembled WGS sequence"/>
</dbReference>
<evidence type="ECO:0000313" key="3">
    <source>
        <dbReference type="Proteomes" id="UP000005045"/>
    </source>
</evidence>
<evidence type="ECO:0008006" key="4">
    <source>
        <dbReference type="Google" id="ProtNLM"/>
    </source>
</evidence>
<proteinExistence type="predicted"/>
<organism evidence="2 3">
    <name type="scientific">Paraburkholderia graminis (strain ATCC 700544 / DSM 17151 / LMG 18924 / NCIMB 13744 / C4D1M)</name>
    <dbReference type="NCBI Taxonomy" id="396598"/>
    <lineage>
        <taxon>Bacteria</taxon>
        <taxon>Pseudomonadati</taxon>
        <taxon>Pseudomonadota</taxon>
        <taxon>Betaproteobacteria</taxon>
        <taxon>Burkholderiales</taxon>
        <taxon>Burkholderiaceae</taxon>
        <taxon>Paraburkholderia</taxon>
    </lineage>
</organism>
<evidence type="ECO:0000256" key="1">
    <source>
        <dbReference type="SAM" id="MobiDB-lite"/>
    </source>
</evidence>
<feature type="region of interest" description="Disordered" evidence="1">
    <location>
        <begin position="585"/>
        <end position="608"/>
    </location>
</feature>
<comment type="caution">
    <text evidence="2">The sequence shown here is derived from an EMBL/GenBank/DDBJ whole genome shotgun (WGS) entry which is preliminary data.</text>
</comment>
<evidence type="ECO:0000313" key="2">
    <source>
        <dbReference type="EMBL" id="EDT13169.1"/>
    </source>
</evidence>
<dbReference type="OrthoDB" id="8922929at2"/>
<feature type="compositionally biased region" description="Low complexity" evidence="1">
    <location>
        <begin position="591"/>
        <end position="604"/>
    </location>
</feature>
<protein>
    <recommendedName>
        <fullName evidence="4">Awr type III effector family protein</fullName>
    </recommendedName>
</protein>
<dbReference type="EMBL" id="ABLD01000001">
    <property type="protein sequence ID" value="EDT13169.1"/>
    <property type="molecule type" value="Genomic_DNA"/>
</dbReference>
<dbReference type="AlphaFoldDB" id="B1FT76"/>
<sequence>MFRYRPLDVSSADSLIENAPAAAQAEVAAALPPTPTRRRMPEWLRGALARPARVVGARRVELSTALFQHSTQGSASGPEDHAPGERRFPPITTARHARRGTDPLADMGLLAAGAGGALGTREGGAVAHDIDEADQAATSSRQIPLDVITTRAGLVGYVQRLFNDGFEQPVDAATLADRLHRLCSAEERVGAASLSAYGTANETVSGIANHTANATTSETANDIANRAANNTNNNNTNEIANEIANELANDIANNTADHATDLNDMQAALRGALLADALAQAGAADCRSAHLMIERIGMLDFAAPHLRRSASDAERDAWRAAHVLARSSEGRAILTALRSATLNPYDDDLHCFGVEALLTSANALKPIHADDSTATDDPAPGALAARISTIGENPRAAAAPTTNSAGATTLAARAFDAASTLLTHGRDALTADQRGALFAWRQSFRDDARHSELSQTKQRLARFTENTIPRVGEKRWKTLLPRMFRGRHGSPLSALRLGTQGVPRQTIAAEEAKVRKHLQAALPQLLESPAMDPRAALAHARPEASLAELAALSVWLERGGFPPGRLDDDTLRAIAQRAHAMCEEATQPVQAGANSSTSASAAHAPVPRRLRASLRRTTATWLTMPPQQFAKTRPFRLIAKRPFTVERLAVWGKVAGLPDDAPFWHTVNELRAATQLAPDMRAANNVDDVRETLVDVAANLQSGQRLRLTDGGRQGISTRGLNITVETVLRGHGMPISPRLDLRASRTREAVIDISRSTHGAALFIGTAKSSMRHVGAGLLVGYDVSTALTALRAGLVANATLHARELSEPRGVTLRVARRLLPDGSGYDDASLRAKLAGIVEHLFDESASAHDDGPEGVWNRLASRYWDDADVSTSWTDAHTLNRRRGVTLDANATARVASFGRDTVVDPGSGERTRPLSVRTGPSAGGGWQRSRQSAEVVERSGRVQVEEHRVGIGSHWQLRGGIAPGFSHPLDGEGRHTVGLFSIDAPAATMTLRERNRSAKLLLVREDGRLNHRGSILDIEYLDARTYTRAVDDARGELVALFAAEALARRERNEALGKRGHASHVRYEPSPDAQAAERIDEHLASVRKNQRPNLTYVQRYRLRRQAALRLDANHAALAQAGGDARLQTRIAAANATILDDPASWMAIELKVKERNASARSFGPNAVLQLTTRTGAVGDREIVTEGVPFEVLEALDRRG</sequence>